<organism evidence="2 3">
    <name type="scientific">Morella rubra</name>
    <name type="common">Chinese bayberry</name>
    <dbReference type="NCBI Taxonomy" id="262757"/>
    <lineage>
        <taxon>Eukaryota</taxon>
        <taxon>Viridiplantae</taxon>
        <taxon>Streptophyta</taxon>
        <taxon>Embryophyta</taxon>
        <taxon>Tracheophyta</taxon>
        <taxon>Spermatophyta</taxon>
        <taxon>Magnoliopsida</taxon>
        <taxon>eudicotyledons</taxon>
        <taxon>Gunneridae</taxon>
        <taxon>Pentapetalae</taxon>
        <taxon>rosids</taxon>
        <taxon>fabids</taxon>
        <taxon>Fagales</taxon>
        <taxon>Myricaceae</taxon>
        <taxon>Morella</taxon>
    </lineage>
</organism>
<evidence type="ECO:0000313" key="2">
    <source>
        <dbReference type="EMBL" id="KAB1203444.1"/>
    </source>
</evidence>
<gene>
    <name evidence="2" type="ORF">CJ030_MR8G026774</name>
</gene>
<reference evidence="2 3" key="1">
    <citation type="journal article" date="2019" name="Plant Biotechnol. J.">
        <title>The red bayberry genome and genetic basis of sex determination.</title>
        <authorList>
            <person name="Jia H.M."/>
            <person name="Jia H.J."/>
            <person name="Cai Q.L."/>
            <person name="Wang Y."/>
            <person name="Zhao H.B."/>
            <person name="Yang W.F."/>
            <person name="Wang G.Y."/>
            <person name="Li Y.H."/>
            <person name="Zhan D.L."/>
            <person name="Shen Y.T."/>
            <person name="Niu Q.F."/>
            <person name="Chang L."/>
            <person name="Qiu J."/>
            <person name="Zhao L."/>
            <person name="Xie H.B."/>
            <person name="Fu W.Y."/>
            <person name="Jin J."/>
            <person name="Li X.W."/>
            <person name="Jiao Y."/>
            <person name="Zhou C.C."/>
            <person name="Tu T."/>
            <person name="Chai C.Y."/>
            <person name="Gao J.L."/>
            <person name="Fan L.J."/>
            <person name="van de Weg E."/>
            <person name="Wang J.Y."/>
            <person name="Gao Z.S."/>
        </authorList>
    </citation>
    <scope>NUCLEOTIDE SEQUENCE [LARGE SCALE GENOMIC DNA]</scope>
    <source>
        <tissue evidence="2">Leaves</tissue>
    </source>
</reference>
<feature type="compositionally biased region" description="Basic and acidic residues" evidence="1">
    <location>
        <begin position="76"/>
        <end position="89"/>
    </location>
</feature>
<proteinExistence type="predicted"/>
<dbReference type="AlphaFoldDB" id="A0A6A1USH6"/>
<evidence type="ECO:0000313" key="3">
    <source>
        <dbReference type="Proteomes" id="UP000516437"/>
    </source>
</evidence>
<keyword evidence="3" id="KW-1185">Reference proteome</keyword>
<dbReference type="Proteomes" id="UP000516437">
    <property type="component" value="Chromosome 8"/>
</dbReference>
<evidence type="ECO:0000256" key="1">
    <source>
        <dbReference type="SAM" id="MobiDB-lite"/>
    </source>
</evidence>
<dbReference type="EMBL" id="RXIC02000026">
    <property type="protein sequence ID" value="KAB1203444.1"/>
    <property type="molecule type" value="Genomic_DNA"/>
</dbReference>
<accession>A0A6A1USH6</accession>
<feature type="compositionally biased region" description="Basic and acidic residues" evidence="1">
    <location>
        <begin position="45"/>
        <end position="69"/>
    </location>
</feature>
<sequence>MVAQSQDYKRFTAPNKVILKRNFSSTQHPPGVSLPPHLSKDLRLTVKAKEDYPSEDLHGRQASVVERKQMTGTSRASEKDKRGESISDKGADFVRDVDWEVSGDSEDLGDKEDNGRGLSALGVTVSCTSGFPDSQISAQAAWHAYLEHELDVVRMQGRENSQSKAMIEDSEAQVLESF</sequence>
<name>A0A6A1USH6_9ROSI</name>
<feature type="region of interest" description="Disordered" evidence="1">
    <location>
        <begin position="45"/>
        <end position="89"/>
    </location>
</feature>
<protein>
    <submittedName>
        <fullName evidence="2">Uncharacterized protein</fullName>
    </submittedName>
</protein>
<comment type="caution">
    <text evidence="2">The sequence shown here is derived from an EMBL/GenBank/DDBJ whole genome shotgun (WGS) entry which is preliminary data.</text>
</comment>